<dbReference type="Gene3D" id="1.10.10.10">
    <property type="entry name" value="Winged helix-like DNA-binding domain superfamily/Winged helix DNA-binding domain"/>
    <property type="match status" value="1"/>
</dbReference>
<dbReference type="InterPro" id="IPR049874">
    <property type="entry name" value="ROK_cs"/>
</dbReference>
<dbReference type="SUPFAM" id="SSF46785">
    <property type="entry name" value="Winged helix' DNA-binding domain"/>
    <property type="match status" value="1"/>
</dbReference>
<sequence length="402" mass="40320">MSERGDETLPSRNGRAVLEAVRSRPRCSRADVARATGLSTSAVSALVSSLIAAGLLVELGTRPATSGGRPSVSLGLAPRAGALIGIHLGHADLRVVLTSLDGTLIAEQRHVLDVDHEPTESLDRVARSTTDLVASADTDLGRVLGVGVAVSAPVVGSRQLGSPPMLLDWGGVDIGGILAERTGLPVHLGNDASLGALAEWRLGAGAGVDDLVYVMLGEGVGSGLVLGGRLHTGAAGMAGELGHLSVVPDGRICRCGARGCLETLVSKRALVSALAHTLGPAATVESLLDFADAGDRGALRLLTDAGQVLGTALAGVCTITDPRLVVVGGDLTARPESSDALLAAASRALDSALPPVANHDIRVVRAQLGPRAEALGAALLAASRLGGGVVGSAEVAQVADAM</sequence>
<dbReference type="Pfam" id="PF00480">
    <property type="entry name" value="ROK"/>
    <property type="match status" value="1"/>
</dbReference>
<name>A0A1I1KGP0_9ACTN</name>
<comment type="similarity">
    <text evidence="1">Belongs to the ROK (NagC/XylR) family.</text>
</comment>
<dbReference type="InterPro" id="IPR036388">
    <property type="entry name" value="WH-like_DNA-bd_sf"/>
</dbReference>
<dbReference type="PANTHER" id="PTHR18964:SF173">
    <property type="entry name" value="GLUCOKINASE"/>
    <property type="match status" value="1"/>
</dbReference>
<accession>A0A1I1KGP0</accession>
<dbReference type="PROSITE" id="PS01125">
    <property type="entry name" value="ROK"/>
    <property type="match status" value="1"/>
</dbReference>
<dbReference type="InterPro" id="IPR000600">
    <property type="entry name" value="ROK"/>
</dbReference>
<proteinExistence type="inferred from homology"/>
<evidence type="ECO:0000313" key="2">
    <source>
        <dbReference type="EMBL" id="SFC57273.1"/>
    </source>
</evidence>
<dbReference type="Proteomes" id="UP000198832">
    <property type="component" value="Unassembled WGS sequence"/>
</dbReference>
<gene>
    <name evidence="2" type="ORF">SAMN04487968_10843</name>
</gene>
<evidence type="ECO:0000313" key="3">
    <source>
        <dbReference type="Proteomes" id="UP000198832"/>
    </source>
</evidence>
<dbReference type="AlphaFoldDB" id="A0A1I1KGP0"/>
<evidence type="ECO:0000256" key="1">
    <source>
        <dbReference type="ARBA" id="ARBA00006479"/>
    </source>
</evidence>
<dbReference type="RefSeq" id="WP_175507660.1">
    <property type="nucleotide sequence ID" value="NZ_FOLB01000008.1"/>
</dbReference>
<organism evidence="2 3">
    <name type="scientific">Nocardioides terrae</name>
    <dbReference type="NCBI Taxonomy" id="574651"/>
    <lineage>
        <taxon>Bacteria</taxon>
        <taxon>Bacillati</taxon>
        <taxon>Actinomycetota</taxon>
        <taxon>Actinomycetes</taxon>
        <taxon>Propionibacteriales</taxon>
        <taxon>Nocardioidaceae</taxon>
        <taxon>Nocardioides</taxon>
    </lineage>
</organism>
<dbReference type="Gene3D" id="3.30.420.40">
    <property type="match status" value="2"/>
</dbReference>
<dbReference type="Pfam" id="PF13412">
    <property type="entry name" value="HTH_24"/>
    <property type="match status" value="1"/>
</dbReference>
<dbReference type="EMBL" id="FOLB01000008">
    <property type="protein sequence ID" value="SFC57273.1"/>
    <property type="molecule type" value="Genomic_DNA"/>
</dbReference>
<dbReference type="SUPFAM" id="SSF53067">
    <property type="entry name" value="Actin-like ATPase domain"/>
    <property type="match status" value="1"/>
</dbReference>
<dbReference type="PANTHER" id="PTHR18964">
    <property type="entry name" value="ROK (REPRESSOR, ORF, KINASE) FAMILY"/>
    <property type="match status" value="1"/>
</dbReference>
<keyword evidence="2" id="KW-0418">Kinase</keyword>
<dbReference type="InterPro" id="IPR043129">
    <property type="entry name" value="ATPase_NBD"/>
</dbReference>
<keyword evidence="3" id="KW-1185">Reference proteome</keyword>
<dbReference type="GO" id="GO:0016301">
    <property type="term" value="F:kinase activity"/>
    <property type="evidence" value="ECO:0007669"/>
    <property type="project" value="UniProtKB-KW"/>
</dbReference>
<protein>
    <submittedName>
        <fullName evidence="2">Sugar kinase of the NBD/HSP70 family, may contain an N-terminal HTH domain</fullName>
    </submittedName>
</protein>
<dbReference type="InterPro" id="IPR036390">
    <property type="entry name" value="WH_DNA-bd_sf"/>
</dbReference>
<dbReference type="STRING" id="574651.SAMN04487968_10843"/>
<reference evidence="2 3" key="1">
    <citation type="submission" date="2016-10" db="EMBL/GenBank/DDBJ databases">
        <authorList>
            <person name="de Groot N.N."/>
        </authorList>
    </citation>
    <scope>NUCLEOTIDE SEQUENCE [LARGE SCALE GENOMIC DNA]</scope>
    <source>
        <strain evidence="2 3">CGMCC 1.7056</strain>
    </source>
</reference>
<keyword evidence="2" id="KW-0808">Transferase</keyword>